<feature type="chain" id="PRO_5045368794" evidence="5">
    <location>
        <begin position="21"/>
        <end position="845"/>
    </location>
</feature>
<dbReference type="Gene3D" id="1.20.5.1930">
    <property type="match status" value="1"/>
</dbReference>
<dbReference type="SUPFAM" id="SSF49899">
    <property type="entry name" value="Concanavalin A-like lectins/glucanases"/>
    <property type="match status" value="1"/>
</dbReference>
<dbReference type="RefSeq" id="WP_264514738.1">
    <property type="nucleotide sequence ID" value="NZ_JAPDDR010000008.1"/>
</dbReference>
<dbReference type="EMBL" id="JAPDDR010000008">
    <property type="protein sequence ID" value="MCW1915198.1"/>
    <property type="molecule type" value="Genomic_DNA"/>
</dbReference>
<dbReference type="GO" id="GO:0016301">
    <property type="term" value="F:kinase activity"/>
    <property type="evidence" value="ECO:0007669"/>
    <property type="project" value="UniProtKB-KW"/>
</dbReference>
<keyword evidence="2 8" id="KW-0418">Kinase</keyword>
<dbReference type="InterPro" id="IPR011712">
    <property type="entry name" value="Sig_transdc_His_kin_sub3_dim/P"/>
</dbReference>
<keyword evidence="3" id="KW-0902">Two-component regulatory system</keyword>
<dbReference type="InterPro" id="IPR036890">
    <property type="entry name" value="HATPase_C_sf"/>
</dbReference>
<dbReference type="PANTHER" id="PTHR24421">
    <property type="entry name" value="NITRATE/NITRITE SENSOR PROTEIN NARX-RELATED"/>
    <property type="match status" value="1"/>
</dbReference>
<name>A0ABT3G5V0_9BACT</name>
<dbReference type="SUPFAM" id="SSF55874">
    <property type="entry name" value="ATPase domain of HSP90 chaperone/DNA topoisomerase II/histidine kinase"/>
    <property type="match status" value="1"/>
</dbReference>
<sequence length="845" mass="90767">MLFRLGCILLSAVAAITASAAPAFLPYQADEHTLHLWHLDEAGAPFKDDGISPTPLLGLLHGAEAGKSPFPGFGAAVSFSLASDSTPGMRRSYGPILLAKPALDYGPKDNVDPPFPVTGHDGAFTFEALVKLDCLPQDAPGLALDIVSMDDDAGANRVFIFRIEKPGFLSFLPISGSAVRGGGLATIPSTGPHAVAVGEWFHAAVAYDGRETAVNNLKLYWTRLSAGNEVANLIGQGTLTADLSPMLGDFAIGNSGAYSGGGGPWEFFPGSIDEVRISGTARQPYDFCFVSEDAKYRAVELSRRQPVKTPELGMMLRQVSVAETPVAMPQPGKPLVLGWGLHRLDFDFGLLPGVNADPLAVRCRLEGLDDEWHPSARGMTMEWEMLDSSGSSLARRLFAVTGSSTGWEIDALGSPLVNRTEPLFVPEETKKIRVTVSSGTPDTTGTWVIDDLSLARSSSPGTNLWPNGHFGIGERINQIGGIPAGWERRGTEPAIARVMQLGRSSALGLLDAEQDHSALWTSTQELPVKPAKGGETFLLSWAESYNVIPGASLRATYLNVPAGHYTFRAITVGNAPEAGTTHLSFPVIVREPFWQQGWFAPAVVAACVLMVGLASFAAYRRRSRHRLAAIKLQHAVERDRARIARDMHDDLGTRVTVLNLAASFVRRAIGGDPEKARQQILRLESAARDLVNAMDGLVWAVNPSNDTLDHLATHLSAVAQEIFRDSPAKIRISIPPDLPAVPLRSDFRHHFALGVKEALHNALKHAGPCDVSFRLSVVNGDLMAVIEDNGHGFDPAAHREGNGLRNLATRFEELGGTCNIDSTPGKGTRAVFRCQLPQVPALPRS</sequence>
<dbReference type="InterPro" id="IPR013783">
    <property type="entry name" value="Ig-like_fold"/>
</dbReference>
<evidence type="ECO:0000256" key="3">
    <source>
        <dbReference type="ARBA" id="ARBA00023012"/>
    </source>
</evidence>
<gene>
    <name evidence="8" type="ORF">OJ996_16545</name>
</gene>
<keyword evidence="1" id="KW-0808">Transferase</keyword>
<dbReference type="Pfam" id="PF13385">
    <property type="entry name" value="Laminin_G_3"/>
    <property type="match status" value="1"/>
</dbReference>
<protein>
    <submittedName>
        <fullName evidence="8">Histidine kinase</fullName>
    </submittedName>
</protein>
<comment type="caution">
    <text evidence="8">The sequence shown here is derived from an EMBL/GenBank/DDBJ whole genome shotgun (WGS) entry which is preliminary data.</text>
</comment>
<dbReference type="InterPro" id="IPR013320">
    <property type="entry name" value="ConA-like_dom_sf"/>
</dbReference>
<dbReference type="Gene3D" id="3.30.565.10">
    <property type="entry name" value="Histidine kinase-like ATPase, C-terminal domain"/>
    <property type="match status" value="1"/>
</dbReference>
<feature type="domain" description="Histidine kinase/HSP90-like ATPase" evidence="6">
    <location>
        <begin position="755"/>
        <end position="836"/>
    </location>
</feature>
<keyword evidence="4" id="KW-0812">Transmembrane</keyword>
<evidence type="ECO:0000256" key="5">
    <source>
        <dbReference type="SAM" id="SignalP"/>
    </source>
</evidence>
<feature type="signal peptide" evidence="5">
    <location>
        <begin position="1"/>
        <end position="20"/>
    </location>
</feature>
<organism evidence="8 9">
    <name type="scientific">Luteolibacter rhizosphaerae</name>
    <dbReference type="NCBI Taxonomy" id="2989719"/>
    <lineage>
        <taxon>Bacteria</taxon>
        <taxon>Pseudomonadati</taxon>
        <taxon>Verrucomicrobiota</taxon>
        <taxon>Verrucomicrobiia</taxon>
        <taxon>Verrucomicrobiales</taxon>
        <taxon>Verrucomicrobiaceae</taxon>
        <taxon>Luteolibacter</taxon>
    </lineage>
</organism>
<evidence type="ECO:0000256" key="2">
    <source>
        <dbReference type="ARBA" id="ARBA00022777"/>
    </source>
</evidence>
<dbReference type="CDD" id="cd16917">
    <property type="entry name" value="HATPase_UhpB-NarQ-NarX-like"/>
    <property type="match status" value="1"/>
</dbReference>
<dbReference type="Gene3D" id="2.60.120.200">
    <property type="match status" value="1"/>
</dbReference>
<dbReference type="InterPro" id="IPR003594">
    <property type="entry name" value="HATPase_dom"/>
</dbReference>
<dbReference type="Pfam" id="PF02518">
    <property type="entry name" value="HATPase_c"/>
    <property type="match status" value="1"/>
</dbReference>
<proteinExistence type="predicted"/>
<dbReference type="InterPro" id="IPR050482">
    <property type="entry name" value="Sensor_HK_TwoCompSys"/>
</dbReference>
<dbReference type="Proteomes" id="UP001165653">
    <property type="component" value="Unassembled WGS sequence"/>
</dbReference>
<evidence type="ECO:0000313" key="9">
    <source>
        <dbReference type="Proteomes" id="UP001165653"/>
    </source>
</evidence>
<dbReference type="Pfam" id="PF07730">
    <property type="entry name" value="HisKA_3"/>
    <property type="match status" value="1"/>
</dbReference>
<reference evidence="8" key="1">
    <citation type="submission" date="2022-10" db="EMBL/GenBank/DDBJ databases">
        <title>Luteolibacter sp. GHJ8, whole genome shotgun sequencing project.</title>
        <authorList>
            <person name="Zhao G."/>
            <person name="Shen L."/>
        </authorList>
    </citation>
    <scope>NUCLEOTIDE SEQUENCE</scope>
    <source>
        <strain evidence="8">GHJ8</strain>
    </source>
</reference>
<keyword evidence="4" id="KW-1133">Transmembrane helix</keyword>
<evidence type="ECO:0000313" key="8">
    <source>
        <dbReference type="EMBL" id="MCW1915198.1"/>
    </source>
</evidence>
<feature type="domain" description="Signal transduction histidine kinase subgroup 3 dimerisation and phosphoacceptor" evidence="7">
    <location>
        <begin position="640"/>
        <end position="704"/>
    </location>
</feature>
<evidence type="ECO:0000259" key="7">
    <source>
        <dbReference type="Pfam" id="PF07730"/>
    </source>
</evidence>
<feature type="transmembrane region" description="Helical" evidence="4">
    <location>
        <begin position="598"/>
        <end position="619"/>
    </location>
</feature>
<keyword evidence="5" id="KW-0732">Signal</keyword>
<keyword evidence="4" id="KW-0472">Membrane</keyword>
<keyword evidence="9" id="KW-1185">Reference proteome</keyword>
<accession>A0ABT3G5V0</accession>
<evidence type="ECO:0000256" key="1">
    <source>
        <dbReference type="ARBA" id="ARBA00022679"/>
    </source>
</evidence>
<dbReference type="Gene3D" id="2.60.40.10">
    <property type="entry name" value="Immunoglobulins"/>
    <property type="match status" value="1"/>
</dbReference>
<evidence type="ECO:0000256" key="4">
    <source>
        <dbReference type="SAM" id="Phobius"/>
    </source>
</evidence>
<evidence type="ECO:0000259" key="6">
    <source>
        <dbReference type="Pfam" id="PF02518"/>
    </source>
</evidence>